<dbReference type="EMBL" id="CAADRA010000405">
    <property type="protein sequence ID" value="VFT80050.1"/>
    <property type="molecule type" value="Genomic_DNA"/>
</dbReference>
<dbReference type="Gene3D" id="3.20.20.40">
    <property type="entry name" value="1, 4-beta cellobiohydrolase"/>
    <property type="match status" value="1"/>
</dbReference>
<protein>
    <submittedName>
        <fullName evidence="4">Aste57867_2863 protein</fullName>
    </submittedName>
</protein>
<evidence type="ECO:0000313" key="4">
    <source>
        <dbReference type="EMBL" id="VFT80050.1"/>
    </source>
</evidence>
<dbReference type="PRINTS" id="PR00733">
    <property type="entry name" value="GLHYDRLASE6"/>
</dbReference>
<dbReference type="PANTHER" id="PTHR34876:SF4">
    <property type="entry name" value="1,4-BETA-D-GLUCAN CELLOBIOHYDROLASE C-RELATED"/>
    <property type="match status" value="1"/>
</dbReference>
<evidence type="ECO:0000313" key="5">
    <source>
        <dbReference type="Proteomes" id="UP000332933"/>
    </source>
</evidence>
<proteinExistence type="predicted"/>
<evidence type="ECO:0000256" key="2">
    <source>
        <dbReference type="SAM" id="Phobius"/>
    </source>
</evidence>
<feature type="region of interest" description="Disordered" evidence="1">
    <location>
        <begin position="365"/>
        <end position="399"/>
    </location>
</feature>
<keyword evidence="2" id="KW-0472">Membrane</keyword>
<dbReference type="PANTHER" id="PTHR34876">
    <property type="match status" value="1"/>
</dbReference>
<keyword evidence="5" id="KW-1185">Reference proteome</keyword>
<feature type="transmembrane region" description="Helical" evidence="2">
    <location>
        <begin position="332"/>
        <end position="355"/>
    </location>
</feature>
<name>A0A485K9J3_9STRA</name>
<dbReference type="GO" id="GO:0030245">
    <property type="term" value="P:cellulose catabolic process"/>
    <property type="evidence" value="ECO:0007669"/>
    <property type="project" value="InterPro"/>
</dbReference>
<dbReference type="EMBL" id="VJMH01000405">
    <property type="protein sequence ID" value="KAF0716439.1"/>
    <property type="molecule type" value="Genomic_DNA"/>
</dbReference>
<dbReference type="GO" id="GO:0004553">
    <property type="term" value="F:hydrolase activity, hydrolyzing O-glycosyl compounds"/>
    <property type="evidence" value="ECO:0007669"/>
    <property type="project" value="InterPro"/>
</dbReference>
<feature type="compositionally biased region" description="Low complexity" evidence="1">
    <location>
        <begin position="372"/>
        <end position="392"/>
    </location>
</feature>
<evidence type="ECO:0000256" key="1">
    <source>
        <dbReference type="SAM" id="MobiDB-lite"/>
    </source>
</evidence>
<dbReference type="Proteomes" id="UP000332933">
    <property type="component" value="Unassembled WGS sequence"/>
</dbReference>
<evidence type="ECO:0000313" key="3">
    <source>
        <dbReference type="EMBL" id="KAF0716439.1"/>
    </source>
</evidence>
<accession>A0A485K9J3</accession>
<dbReference type="SUPFAM" id="SSF51989">
    <property type="entry name" value="Glycosyl hydrolases family 6, cellulases"/>
    <property type="match status" value="1"/>
</dbReference>
<keyword evidence="2" id="KW-0812">Transmembrane</keyword>
<dbReference type="InterPro" id="IPR036434">
    <property type="entry name" value="Beta_cellobiohydrolase_sf"/>
</dbReference>
<keyword evidence="2" id="KW-1133">Transmembrane helix</keyword>
<sequence length="399" mass="42030">MVKLCPGLKPSNFAQAKQDYPDIAYAIEAVESKPIATWYTDRSDYLTEAATTLAACSQSNGLFNSLPVFVVYGLPKKDCSGTFSSGGVNQNAYDYARFVAQLAGLVGKQNALYVLEPDAIGLLAEGPDQCGWANNYLPNLKTAVQTLTQNNPSAQLYLDVGWWILNNATRLASLVPILDTLSLAGPIKGIVINTSNYRSNAELLTWCQAFVNATAGRNMKCIFDTSRNYHGASPSDEWCNAKAAGIGLPPTDQTGSSLVDYYLWLKTPGQSDGTCAGQTVDSLSGPAAGDFFYQAFCLMFDNGFFVDKGLLAKTNKFSLDRTNTGGSNVSGAVIGAIIGGVVGVAAVALGLGLLVKKLRASKQQAARKKKNPVASPAPTAAAPATHLQTAAPDGASATK</sequence>
<dbReference type="OrthoDB" id="64893at2759"/>
<gene>
    <name evidence="4" type="primary">Aste57867_2863</name>
    <name evidence="3" type="ORF">As57867_002855</name>
    <name evidence="4" type="ORF">ASTE57867_2863</name>
</gene>
<dbReference type="InterPro" id="IPR016288">
    <property type="entry name" value="Beta_cellobiohydrolase"/>
</dbReference>
<reference evidence="3" key="2">
    <citation type="submission" date="2019-06" db="EMBL/GenBank/DDBJ databases">
        <title>Genomics analysis of Aphanomyces spp. identifies a new class of oomycete effector associated with host adaptation.</title>
        <authorList>
            <person name="Gaulin E."/>
        </authorList>
    </citation>
    <scope>NUCLEOTIDE SEQUENCE</scope>
    <source>
        <strain evidence="3">CBS 578.67</strain>
    </source>
</reference>
<dbReference type="Pfam" id="PF01341">
    <property type="entry name" value="Glyco_hydro_6"/>
    <property type="match status" value="1"/>
</dbReference>
<reference evidence="4 5" key="1">
    <citation type="submission" date="2019-03" db="EMBL/GenBank/DDBJ databases">
        <authorList>
            <person name="Gaulin E."/>
            <person name="Dumas B."/>
        </authorList>
    </citation>
    <scope>NUCLEOTIDE SEQUENCE [LARGE SCALE GENOMIC DNA]</scope>
    <source>
        <strain evidence="4">CBS 568.67</strain>
    </source>
</reference>
<organism evidence="4 5">
    <name type="scientific">Aphanomyces stellatus</name>
    <dbReference type="NCBI Taxonomy" id="120398"/>
    <lineage>
        <taxon>Eukaryota</taxon>
        <taxon>Sar</taxon>
        <taxon>Stramenopiles</taxon>
        <taxon>Oomycota</taxon>
        <taxon>Saprolegniomycetes</taxon>
        <taxon>Saprolegniales</taxon>
        <taxon>Verrucalvaceae</taxon>
        <taxon>Aphanomyces</taxon>
    </lineage>
</organism>
<dbReference type="AlphaFoldDB" id="A0A485K9J3"/>